<keyword evidence="1" id="KW-1133">Transmembrane helix</keyword>
<keyword evidence="1" id="KW-0472">Membrane</keyword>
<dbReference type="AlphaFoldDB" id="A0A150G2Z0"/>
<sequence>MPDVPDDVEELGLAATAQMTAAALAAIAPLRYVTPMPHKLLDIRREPSARDLSPSLAHARLNSYFAGGGL</sequence>
<accession>A0A150G2Z0</accession>
<proteinExistence type="predicted"/>
<evidence type="ECO:0000313" key="3">
    <source>
        <dbReference type="Proteomes" id="UP000075714"/>
    </source>
</evidence>
<evidence type="ECO:0000313" key="2">
    <source>
        <dbReference type="EMBL" id="KXZ44184.1"/>
    </source>
</evidence>
<keyword evidence="3" id="KW-1185">Reference proteome</keyword>
<reference evidence="3" key="1">
    <citation type="journal article" date="2016" name="Nat. Commun.">
        <title>The Gonium pectorale genome demonstrates co-option of cell cycle regulation during the evolution of multicellularity.</title>
        <authorList>
            <person name="Hanschen E.R."/>
            <person name="Marriage T.N."/>
            <person name="Ferris P.J."/>
            <person name="Hamaji T."/>
            <person name="Toyoda A."/>
            <person name="Fujiyama A."/>
            <person name="Neme R."/>
            <person name="Noguchi H."/>
            <person name="Minakuchi Y."/>
            <person name="Suzuki M."/>
            <person name="Kawai-Toyooka H."/>
            <person name="Smith D.R."/>
            <person name="Sparks H."/>
            <person name="Anderson J."/>
            <person name="Bakaric R."/>
            <person name="Luria V."/>
            <person name="Karger A."/>
            <person name="Kirschner M.W."/>
            <person name="Durand P.M."/>
            <person name="Michod R.E."/>
            <person name="Nozaki H."/>
            <person name="Olson B.J."/>
        </authorList>
    </citation>
    <scope>NUCLEOTIDE SEQUENCE [LARGE SCALE GENOMIC DNA]</scope>
    <source>
        <strain evidence="3">NIES-2863</strain>
    </source>
</reference>
<evidence type="ECO:0000256" key="1">
    <source>
        <dbReference type="SAM" id="Phobius"/>
    </source>
</evidence>
<dbReference type="Proteomes" id="UP000075714">
    <property type="component" value="Unassembled WGS sequence"/>
</dbReference>
<organism evidence="2 3">
    <name type="scientific">Gonium pectorale</name>
    <name type="common">Green alga</name>
    <dbReference type="NCBI Taxonomy" id="33097"/>
    <lineage>
        <taxon>Eukaryota</taxon>
        <taxon>Viridiplantae</taxon>
        <taxon>Chlorophyta</taxon>
        <taxon>core chlorophytes</taxon>
        <taxon>Chlorophyceae</taxon>
        <taxon>CS clade</taxon>
        <taxon>Chlamydomonadales</taxon>
        <taxon>Volvocaceae</taxon>
        <taxon>Gonium</taxon>
    </lineage>
</organism>
<comment type="caution">
    <text evidence="2">The sequence shown here is derived from an EMBL/GenBank/DDBJ whole genome shotgun (WGS) entry which is preliminary data.</text>
</comment>
<keyword evidence="1" id="KW-0812">Transmembrane</keyword>
<gene>
    <name evidence="2" type="ORF">GPECTOR_71g545</name>
</gene>
<dbReference type="EMBL" id="LSYV01000072">
    <property type="protein sequence ID" value="KXZ44184.1"/>
    <property type="molecule type" value="Genomic_DNA"/>
</dbReference>
<name>A0A150G2Z0_GONPE</name>
<feature type="transmembrane region" description="Helical" evidence="1">
    <location>
        <begin position="12"/>
        <end position="34"/>
    </location>
</feature>
<protein>
    <submittedName>
        <fullName evidence="2">Uncharacterized protein</fullName>
    </submittedName>
</protein>